<comment type="caution">
    <text evidence="1">The sequence shown here is derived from an EMBL/GenBank/DDBJ whole genome shotgun (WGS) entry which is preliminary data.</text>
</comment>
<dbReference type="EMBL" id="SWJQ01000042">
    <property type="protein sequence ID" value="TRZ24720.1"/>
    <property type="molecule type" value="Genomic_DNA"/>
</dbReference>
<sequence length="81" mass="9122">MAASSKTELLLAKQTIGDRGTSAEITHLRRWKIYCQGANFDQRGERTWERNSSADSALTKVSEEVGQEVLHVPEERFPCSL</sequence>
<evidence type="ECO:0000313" key="1">
    <source>
        <dbReference type="EMBL" id="TRZ24720.1"/>
    </source>
</evidence>
<organism evidence="1 2">
    <name type="scientific">Zosterops borbonicus</name>
    <dbReference type="NCBI Taxonomy" id="364589"/>
    <lineage>
        <taxon>Eukaryota</taxon>
        <taxon>Metazoa</taxon>
        <taxon>Chordata</taxon>
        <taxon>Craniata</taxon>
        <taxon>Vertebrata</taxon>
        <taxon>Euteleostomi</taxon>
        <taxon>Archelosauria</taxon>
        <taxon>Archosauria</taxon>
        <taxon>Dinosauria</taxon>
        <taxon>Saurischia</taxon>
        <taxon>Theropoda</taxon>
        <taxon>Coelurosauria</taxon>
        <taxon>Aves</taxon>
        <taxon>Neognathae</taxon>
        <taxon>Neoaves</taxon>
        <taxon>Telluraves</taxon>
        <taxon>Australaves</taxon>
        <taxon>Passeriformes</taxon>
        <taxon>Sylvioidea</taxon>
        <taxon>Zosteropidae</taxon>
        <taxon>Zosterops</taxon>
    </lineage>
</organism>
<gene>
    <name evidence="1" type="ORF">HGM15179_002422</name>
</gene>
<keyword evidence="2" id="KW-1185">Reference proteome</keyword>
<accession>A0A8K1GSW1</accession>
<proteinExistence type="predicted"/>
<reference evidence="1" key="1">
    <citation type="submission" date="2019-04" db="EMBL/GenBank/DDBJ databases">
        <title>Genome assembly of Zosterops borbonicus 15179.</title>
        <authorList>
            <person name="Leroy T."/>
            <person name="Anselmetti Y."/>
            <person name="Tilak M.-K."/>
            <person name="Nabholz B."/>
        </authorList>
    </citation>
    <scope>NUCLEOTIDE SEQUENCE</scope>
    <source>
        <strain evidence="1">HGM_15179</strain>
        <tissue evidence="1">Muscle</tissue>
    </source>
</reference>
<protein>
    <submittedName>
        <fullName evidence="1">Uncharacterized protein</fullName>
    </submittedName>
</protein>
<dbReference type="Proteomes" id="UP000796761">
    <property type="component" value="Unassembled WGS sequence"/>
</dbReference>
<dbReference type="AlphaFoldDB" id="A0A8K1GSW1"/>
<name>A0A8K1GSW1_9PASS</name>
<evidence type="ECO:0000313" key="2">
    <source>
        <dbReference type="Proteomes" id="UP000796761"/>
    </source>
</evidence>